<dbReference type="Pfam" id="PF02721">
    <property type="entry name" value="DUF223"/>
    <property type="match status" value="1"/>
</dbReference>
<evidence type="ECO:0000256" key="5">
    <source>
        <dbReference type="ARBA" id="ARBA00023125"/>
    </source>
</evidence>
<dbReference type="Pfam" id="PF08646">
    <property type="entry name" value="Rep_fac-A_C"/>
    <property type="match status" value="1"/>
</dbReference>
<dbReference type="EMBL" id="JAUIZM010000004">
    <property type="protein sequence ID" value="KAK1388646.1"/>
    <property type="molecule type" value="Genomic_DNA"/>
</dbReference>
<dbReference type="PANTHER" id="PTHR47165">
    <property type="entry name" value="OS03G0429900 PROTEIN"/>
    <property type="match status" value="1"/>
</dbReference>
<dbReference type="CDD" id="cd04476">
    <property type="entry name" value="RPA1_DBD_C"/>
    <property type="match status" value="1"/>
</dbReference>
<evidence type="ECO:0000256" key="3">
    <source>
        <dbReference type="ARBA" id="ARBA00022771"/>
    </source>
</evidence>
<gene>
    <name evidence="9" type="ORF">POM88_016824</name>
</gene>
<feature type="domain" description="Replication protein A 70 kDa DNA-binding subunit B/D first OB fold" evidence="7">
    <location>
        <begin position="13"/>
        <end position="102"/>
    </location>
</feature>
<dbReference type="PANTHER" id="PTHR47165:SF4">
    <property type="entry name" value="OS03G0429900 PROTEIN"/>
    <property type="match status" value="1"/>
</dbReference>
<dbReference type="CDD" id="cd04480">
    <property type="entry name" value="RPA1_DBD_A_like"/>
    <property type="match status" value="1"/>
</dbReference>
<dbReference type="InterPro" id="IPR047192">
    <property type="entry name" value="Euk_RPA1_DBD_C"/>
</dbReference>
<dbReference type="InterPro" id="IPR012340">
    <property type="entry name" value="NA-bd_OB-fold"/>
</dbReference>
<evidence type="ECO:0000256" key="4">
    <source>
        <dbReference type="ARBA" id="ARBA00022833"/>
    </source>
</evidence>
<reference evidence="9" key="2">
    <citation type="submission" date="2023-05" db="EMBL/GenBank/DDBJ databases">
        <authorList>
            <person name="Schelkunov M.I."/>
        </authorList>
    </citation>
    <scope>NUCLEOTIDE SEQUENCE</scope>
    <source>
        <strain evidence="9">Hsosn_3</strain>
        <tissue evidence="9">Leaf</tissue>
    </source>
</reference>
<comment type="caution">
    <text evidence="9">The sequence shown here is derived from an EMBL/GenBank/DDBJ whole genome shotgun (WGS) entry which is preliminary data.</text>
</comment>
<protein>
    <recommendedName>
        <fullName evidence="11">Replication protein A subunit</fullName>
    </recommendedName>
</protein>
<dbReference type="Gene3D" id="2.40.50.140">
    <property type="entry name" value="Nucleic acid-binding proteins"/>
    <property type="match status" value="3"/>
</dbReference>
<proteinExistence type="inferred from homology"/>
<dbReference type="AlphaFoldDB" id="A0AAD8IPM9"/>
<dbReference type="GO" id="GO:0008270">
    <property type="term" value="F:zinc ion binding"/>
    <property type="evidence" value="ECO:0007669"/>
    <property type="project" value="UniProtKB-KW"/>
</dbReference>
<evidence type="ECO:0000256" key="6">
    <source>
        <dbReference type="SAM" id="MobiDB-lite"/>
    </source>
</evidence>
<keyword evidence="2" id="KW-0479">Metal-binding</keyword>
<keyword evidence="3" id="KW-0863">Zinc-finger</keyword>
<accession>A0AAD8IPM9</accession>
<dbReference type="InterPro" id="IPR003871">
    <property type="entry name" value="RFA1B/D_OB_1st"/>
</dbReference>
<comment type="similarity">
    <text evidence="1">Belongs to the replication factor A protein 1 family.</text>
</comment>
<feature type="region of interest" description="Disordered" evidence="6">
    <location>
        <begin position="394"/>
        <end position="422"/>
    </location>
</feature>
<dbReference type="InterPro" id="IPR013955">
    <property type="entry name" value="Rep_factor-A_C"/>
</dbReference>
<keyword evidence="10" id="KW-1185">Reference proteome</keyword>
<dbReference type="Proteomes" id="UP001237642">
    <property type="component" value="Unassembled WGS sequence"/>
</dbReference>
<evidence type="ECO:0000259" key="8">
    <source>
        <dbReference type="Pfam" id="PF08646"/>
    </source>
</evidence>
<evidence type="ECO:0000313" key="9">
    <source>
        <dbReference type="EMBL" id="KAK1388646.1"/>
    </source>
</evidence>
<keyword evidence="5" id="KW-0238">DNA-binding</keyword>
<organism evidence="9 10">
    <name type="scientific">Heracleum sosnowskyi</name>
    <dbReference type="NCBI Taxonomy" id="360622"/>
    <lineage>
        <taxon>Eukaryota</taxon>
        <taxon>Viridiplantae</taxon>
        <taxon>Streptophyta</taxon>
        <taxon>Embryophyta</taxon>
        <taxon>Tracheophyta</taxon>
        <taxon>Spermatophyta</taxon>
        <taxon>Magnoliopsida</taxon>
        <taxon>eudicotyledons</taxon>
        <taxon>Gunneridae</taxon>
        <taxon>Pentapetalae</taxon>
        <taxon>asterids</taxon>
        <taxon>campanulids</taxon>
        <taxon>Apiales</taxon>
        <taxon>Apiaceae</taxon>
        <taxon>Apioideae</taxon>
        <taxon>apioid superclade</taxon>
        <taxon>Tordylieae</taxon>
        <taxon>Tordyliinae</taxon>
        <taxon>Heracleum</taxon>
    </lineage>
</organism>
<feature type="domain" description="Replication factor A C-terminal" evidence="8">
    <location>
        <begin position="269"/>
        <end position="347"/>
    </location>
</feature>
<evidence type="ECO:0000313" key="10">
    <source>
        <dbReference type="Proteomes" id="UP001237642"/>
    </source>
</evidence>
<name>A0AAD8IPM9_9APIA</name>
<evidence type="ECO:0000256" key="1">
    <source>
        <dbReference type="ARBA" id="ARBA00005690"/>
    </source>
</evidence>
<keyword evidence="4" id="KW-0862">Zinc</keyword>
<evidence type="ECO:0000256" key="2">
    <source>
        <dbReference type="ARBA" id="ARBA00022723"/>
    </source>
</evidence>
<evidence type="ECO:0000259" key="7">
    <source>
        <dbReference type="Pfam" id="PF02721"/>
    </source>
</evidence>
<sequence length="422" mass="46888">MLASLPAQSDHDTILVRVTRIWEAINKRSGAPIHTNIILLDEKNDHILALVRNNQKAMILPRLKENEVYSITNFKVVPGPTQYKTANNAHAINFYYKTKIEKQADNETIPRYRFELKHFDAVSHLVGNLELLIESAAMVGEKQEQNGAGKRDIVLKDTRNDRMVVTLWEERADQFMELLSKTKPGPISVVITGTTSLSSTDGTRCYFNIDYSPLNALREAWSNTSDAEQAPHAPKEEDFVTTDGSTILELPVNSILDAKIPPGTDVIRFTCRARIVEILNGNGRYYNCRSKCARAIKNVDGRYNCTGCAEDPGNSEQRFRLVVLVEDITATTTLTLFNKEAEQIVGDAPLTAVPATVNNIIGKSYVFQLKVTQYNMTHGCEEYTVTRVSETATIESDGGHLTASTSSKENLPGAPTKKPKLA</sequence>
<evidence type="ECO:0008006" key="11">
    <source>
        <dbReference type="Google" id="ProtNLM"/>
    </source>
</evidence>
<reference evidence="9" key="1">
    <citation type="submission" date="2023-02" db="EMBL/GenBank/DDBJ databases">
        <title>Genome of toxic invasive species Heracleum sosnowskyi carries increased number of genes despite the absence of recent whole-genome duplications.</title>
        <authorList>
            <person name="Schelkunov M."/>
            <person name="Shtratnikova V."/>
            <person name="Makarenko M."/>
            <person name="Klepikova A."/>
            <person name="Omelchenko D."/>
            <person name="Novikova G."/>
            <person name="Obukhova E."/>
            <person name="Bogdanov V."/>
            <person name="Penin A."/>
            <person name="Logacheva M."/>
        </authorList>
    </citation>
    <scope>NUCLEOTIDE SEQUENCE</scope>
    <source>
        <strain evidence="9">Hsosn_3</strain>
        <tissue evidence="9">Leaf</tissue>
    </source>
</reference>
<dbReference type="SUPFAM" id="SSF50249">
    <property type="entry name" value="Nucleic acid-binding proteins"/>
    <property type="match status" value="2"/>
</dbReference>
<dbReference type="GO" id="GO:0003677">
    <property type="term" value="F:DNA binding"/>
    <property type="evidence" value="ECO:0007669"/>
    <property type="project" value="UniProtKB-KW"/>
</dbReference>